<dbReference type="RefSeq" id="WP_015746554.1">
    <property type="nucleotide sequence ID" value="NC_013235.1"/>
</dbReference>
<dbReference type="GO" id="GO:0003677">
    <property type="term" value="F:DNA binding"/>
    <property type="evidence" value="ECO:0007669"/>
    <property type="project" value="UniProtKB-UniRule"/>
</dbReference>
<organism evidence="7 8">
    <name type="scientific">Nakamurella multipartita (strain ATCC 700099 / DSM 44233 / CIP 104796 / JCM 9543 / NBRC 105858 / Y-104)</name>
    <name type="common">Microsphaera multipartita</name>
    <dbReference type="NCBI Taxonomy" id="479431"/>
    <lineage>
        <taxon>Bacteria</taxon>
        <taxon>Bacillati</taxon>
        <taxon>Actinomycetota</taxon>
        <taxon>Actinomycetes</taxon>
        <taxon>Nakamurellales</taxon>
        <taxon>Nakamurellaceae</taxon>
        <taxon>Nakamurella</taxon>
    </lineage>
</organism>
<evidence type="ECO:0000256" key="3">
    <source>
        <dbReference type="PROSITE-ProRule" id="PRU01248"/>
    </source>
</evidence>
<dbReference type="InterPro" id="IPR013762">
    <property type="entry name" value="Integrase-like_cat_sf"/>
</dbReference>
<dbReference type="InterPro" id="IPR050090">
    <property type="entry name" value="Tyrosine_recombinase_XerCD"/>
</dbReference>
<dbReference type="EMBL" id="CP001737">
    <property type="protein sequence ID" value="ACV77643.1"/>
    <property type="molecule type" value="Genomic_DNA"/>
</dbReference>
<proteinExistence type="predicted"/>
<dbReference type="InParanoid" id="C8X7D3"/>
<feature type="domain" description="Tyr recombinase" evidence="4">
    <location>
        <begin position="334"/>
        <end position="512"/>
    </location>
</feature>
<dbReference type="CDD" id="cd00796">
    <property type="entry name" value="INT_Rci_Hp1_C"/>
    <property type="match status" value="1"/>
</dbReference>
<dbReference type="eggNOG" id="COG4974">
    <property type="taxonomic scope" value="Bacteria"/>
</dbReference>
<dbReference type="KEGG" id="nml:Namu_2521"/>
<dbReference type="OrthoDB" id="8421690at2"/>
<accession>C8X7D3</accession>
<dbReference type="STRING" id="479431.Namu_1238"/>
<dbReference type="Pfam" id="PF00589">
    <property type="entry name" value="Phage_integrase"/>
    <property type="match status" value="1"/>
</dbReference>
<sequence>MSGTAESTAARAEEPGIGQARAAYLADAGTQPARLSRSRSIGRFVTEFGDVSGWRACSVPERLAAGDQARAFAHFAVVHDRVPVEAEYVAAVTSRWGHHVANRDPEQANQFRRQAASLSFNRLEIDKMWSKLAQICVITGSRPDELSSDNYVAGRAAFWAAVVAKHGGTIPTTLATPLFGLDAVMFHRGQAPRPTTRKSWAARSVPETSWDQITAAAPMMAATMHRYLDQLRVSLRASSVASIEITLRQIAGHLISTSSVTTVADIGRPQIEAYGTWLAGRGGYRKNSTISKTTIGMRMCHLGAFFRRIIEWGYPDAPLRPPVFSSDRPAKDKPLPRFLDDAATAKFMAAARELPDPFGRLAIEILARTGMRKGELLGLTTDAVVQIGSAYWLRIPVGKLHNDRYVPLHPQLKTMIDNWLEQRPDWQNSHLLFTDRGRPIPPTRVDHAVQTAATAAGIGHVHPHQLRHTLATQAINRGMSLEAIAALLGHKTMSMTLVYARIADRTVADQYFTVTEKVQALYQQQQPAMLPAADEPAPMRKLRAEHSKRMLGNGFCTRPAELECHYETICESCTFFVTTIEFRPTLQAQRDDAARKGQSGRQKVYDGLLQRLADTAT</sequence>
<dbReference type="InterPro" id="IPR010998">
    <property type="entry name" value="Integrase_recombinase_N"/>
</dbReference>
<dbReference type="PANTHER" id="PTHR30349:SF88">
    <property type="entry name" value="BLL1584 PROTEIN"/>
    <property type="match status" value="1"/>
</dbReference>
<dbReference type="HOGENOM" id="CLU_032200_0_0_11"/>
<dbReference type="Gene3D" id="1.10.443.10">
    <property type="entry name" value="Intergrase catalytic core"/>
    <property type="match status" value="1"/>
</dbReference>
<name>C8X7D3_NAKMY</name>
<protein>
    <submittedName>
        <fullName evidence="7">Integrase family protein</fullName>
    </submittedName>
</protein>
<gene>
    <name evidence="6" type="ordered locus">Namu_1238</name>
    <name evidence="7" type="ordered locus">Namu_2521</name>
</gene>
<evidence type="ECO:0000256" key="2">
    <source>
        <dbReference type="ARBA" id="ARBA00023172"/>
    </source>
</evidence>
<dbReference type="InterPro" id="IPR011010">
    <property type="entry name" value="DNA_brk_join_enz"/>
</dbReference>
<keyword evidence="2" id="KW-0233">DNA recombination</keyword>
<dbReference type="GO" id="GO:0006310">
    <property type="term" value="P:DNA recombination"/>
    <property type="evidence" value="ECO:0007669"/>
    <property type="project" value="UniProtKB-KW"/>
</dbReference>
<feature type="domain" description="Core-binding (CB)" evidence="5">
    <location>
        <begin position="218"/>
        <end position="310"/>
    </location>
</feature>
<evidence type="ECO:0000259" key="5">
    <source>
        <dbReference type="PROSITE" id="PS51900"/>
    </source>
</evidence>
<evidence type="ECO:0000256" key="1">
    <source>
        <dbReference type="ARBA" id="ARBA00023125"/>
    </source>
</evidence>
<dbReference type="PROSITE" id="PS51898">
    <property type="entry name" value="TYR_RECOMBINASE"/>
    <property type="match status" value="1"/>
</dbReference>
<evidence type="ECO:0000259" key="4">
    <source>
        <dbReference type="PROSITE" id="PS51898"/>
    </source>
</evidence>
<reference evidence="7 8" key="2">
    <citation type="journal article" date="2010" name="Stand. Genomic Sci.">
        <title>Complete genome sequence of Nakamurella multipartita type strain (Y-104).</title>
        <authorList>
            <person name="Tice H."/>
            <person name="Mayilraj S."/>
            <person name="Sims D."/>
            <person name="Lapidus A."/>
            <person name="Nolan M."/>
            <person name="Lucas S."/>
            <person name="Glavina Del Rio T."/>
            <person name="Copeland A."/>
            <person name="Cheng J.F."/>
            <person name="Meincke L."/>
            <person name="Bruce D."/>
            <person name="Goodwin L."/>
            <person name="Pitluck S."/>
            <person name="Ivanova N."/>
            <person name="Mavromatis K."/>
            <person name="Ovchinnikova G."/>
            <person name="Pati A."/>
            <person name="Chen A."/>
            <person name="Palaniappan K."/>
            <person name="Land M."/>
            <person name="Hauser L."/>
            <person name="Chang Y.J."/>
            <person name="Jeffries C.D."/>
            <person name="Detter J.C."/>
            <person name="Brettin T."/>
            <person name="Rohde M."/>
            <person name="Goker M."/>
            <person name="Bristow J."/>
            <person name="Eisen J.A."/>
            <person name="Markowitz V."/>
            <person name="Hugenholtz P."/>
            <person name="Kyrpides N.C."/>
            <person name="Klenk H.P."/>
            <person name="Chen F."/>
        </authorList>
    </citation>
    <scope>NUCLEOTIDE SEQUENCE [LARGE SCALE GENOMIC DNA]</scope>
    <source>
        <strain evidence="8">ATCC 700099 / DSM 44233 / CIP 104796 / JCM 9543 / NBRC 105858 / Y-104</strain>
        <strain evidence="7">DSM 44233</strain>
    </source>
</reference>
<dbReference type="SUPFAM" id="SSF56349">
    <property type="entry name" value="DNA breaking-rejoining enzymes"/>
    <property type="match status" value="1"/>
</dbReference>
<evidence type="ECO:0000313" key="7">
    <source>
        <dbReference type="EMBL" id="ACV78886.1"/>
    </source>
</evidence>
<dbReference type="PANTHER" id="PTHR30349">
    <property type="entry name" value="PHAGE INTEGRASE-RELATED"/>
    <property type="match status" value="1"/>
</dbReference>
<dbReference type="Gene3D" id="1.10.150.130">
    <property type="match status" value="1"/>
</dbReference>
<evidence type="ECO:0000313" key="6">
    <source>
        <dbReference type="EMBL" id="ACV77643.1"/>
    </source>
</evidence>
<dbReference type="InterPro" id="IPR044068">
    <property type="entry name" value="CB"/>
</dbReference>
<dbReference type="KEGG" id="nml:Namu_1238"/>
<dbReference type="InterPro" id="IPR002104">
    <property type="entry name" value="Integrase_catalytic"/>
</dbReference>
<keyword evidence="8" id="KW-1185">Reference proteome</keyword>
<keyword evidence="1 3" id="KW-0238">DNA-binding</keyword>
<dbReference type="AlphaFoldDB" id="C8X7D3"/>
<dbReference type="Proteomes" id="UP000002218">
    <property type="component" value="Chromosome"/>
</dbReference>
<dbReference type="GO" id="GO:0015074">
    <property type="term" value="P:DNA integration"/>
    <property type="evidence" value="ECO:0007669"/>
    <property type="project" value="InterPro"/>
</dbReference>
<evidence type="ECO:0000313" key="8">
    <source>
        <dbReference type="Proteomes" id="UP000002218"/>
    </source>
</evidence>
<dbReference type="PROSITE" id="PS51900">
    <property type="entry name" value="CB"/>
    <property type="match status" value="1"/>
</dbReference>
<dbReference type="EMBL" id="CP001737">
    <property type="protein sequence ID" value="ACV78886.1"/>
    <property type="molecule type" value="Genomic_DNA"/>
</dbReference>
<reference evidence="8" key="1">
    <citation type="submission" date="2009-09" db="EMBL/GenBank/DDBJ databases">
        <title>The complete genome of Nakamurella multipartita DSM 44233.</title>
        <authorList>
            <consortium name="US DOE Joint Genome Institute (JGI-PGF)"/>
            <person name="Lucas S."/>
            <person name="Copeland A."/>
            <person name="Lapidus A."/>
            <person name="Glavina del Rio T."/>
            <person name="Dalin E."/>
            <person name="Tice H."/>
            <person name="Bruce D."/>
            <person name="Goodwin L."/>
            <person name="Pitluck S."/>
            <person name="Kyrpides N."/>
            <person name="Mavromatis K."/>
            <person name="Ivanova N."/>
            <person name="Ovchinnikova G."/>
            <person name="Sims D."/>
            <person name="Meincke L."/>
            <person name="Brettin T."/>
            <person name="Detter J.C."/>
            <person name="Han C."/>
            <person name="Larimer F."/>
            <person name="Land M."/>
            <person name="Hauser L."/>
            <person name="Markowitz V."/>
            <person name="Cheng J.-F."/>
            <person name="Hugenholtz P."/>
            <person name="Woyke T."/>
            <person name="Wu D."/>
            <person name="Klenk H.-P."/>
            <person name="Eisen J.A."/>
        </authorList>
    </citation>
    <scope>NUCLEOTIDE SEQUENCE [LARGE SCALE GENOMIC DNA]</scope>
    <source>
        <strain evidence="8">ATCC 700099 / DSM 44233 / CIP 104796 / JCM 9543 / NBRC 105858 / Y-104</strain>
    </source>
</reference>